<dbReference type="InterPro" id="IPR045865">
    <property type="entry name" value="ACT-like_dom_sf"/>
</dbReference>
<evidence type="ECO:0000256" key="4">
    <source>
        <dbReference type="ARBA" id="ARBA00022801"/>
    </source>
</evidence>
<evidence type="ECO:0000256" key="5">
    <source>
        <dbReference type="ARBA" id="ARBA00022842"/>
    </source>
</evidence>
<organism evidence="12 13">
    <name type="scientific">Metallibacterium scheffleri</name>
    <dbReference type="NCBI Taxonomy" id="993689"/>
    <lineage>
        <taxon>Bacteria</taxon>
        <taxon>Pseudomonadati</taxon>
        <taxon>Pseudomonadota</taxon>
        <taxon>Gammaproteobacteria</taxon>
        <taxon>Lysobacterales</taxon>
        <taxon>Rhodanobacteraceae</taxon>
        <taxon>Metallibacterium</taxon>
    </lineage>
</organism>
<keyword evidence="6 8" id="KW-0511">Multifunctional enzyme</keyword>
<dbReference type="SUPFAM" id="SSF81301">
    <property type="entry name" value="Nucleotidyltransferase"/>
    <property type="match status" value="1"/>
</dbReference>
<keyword evidence="1 8" id="KW-0808">Transferase</keyword>
<dbReference type="Pfam" id="PF01966">
    <property type="entry name" value="HD"/>
    <property type="match status" value="1"/>
</dbReference>
<evidence type="ECO:0000259" key="11">
    <source>
        <dbReference type="PROSITE" id="PS51831"/>
    </source>
</evidence>
<dbReference type="PANTHER" id="PTHR47320">
    <property type="entry name" value="BIFUNCTIONAL URIDYLYLTRANSFERASE/URIDYLYL-REMOVING ENZYME"/>
    <property type="match status" value="1"/>
</dbReference>
<keyword evidence="13" id="KW-1185">Reference proteome</keyword>
<comment type="domain">
    <text evidence="8">Has four distinct domains: an N-terminal nucleotidyltransferase (NT) domain responsible for UTase activity, a central HD domain that encodes UR activity, and two C-terminal ACT domains that seem to have a role in glutamine sensing.</text>
</comment>
<keyword evidence="3" id="KW-0677">Repeat</keyword>
<evidence type="ECO:0000256" key="6">
    <source>
        <dbReference type="ARBA" id="ARBA00023268"/>
    </source>
</evidence>
<dbReference type="PROSITE" id="PS51671">
    <property type="entry name" value="ACT"/>
    <property type="match status" value="2"/>
</dbReference>
<evidence type="ECO:0000256" key="9">
    <source>
        <dbReference type="SAM" id="MobiDB-lite"/>
    </source>
</evidence>
<name>A0A4S3KKG2_9GAMM</name>
<feature type="domain" description="HD" evidence="11">
    <location>
        <begin position="461"/>
        <end position="583"/>
    </location>
</feature>
<evidence type="ECO:0000313" key="13">
    <source>
        <dbReference type="Proteomes" id="UP000307749"/>
    </source>
</evidence>
<dbReference type="SUPFAM" id="SSF81593">
    <property type="entry name" value="Nucleotidyltransferase substrate binding subunit/domain"/>
    <property type="match status" value="1"/>
</dbReference>
<dbReference type="PROSITE" id="PS51831">
    <property type="entry name" value="HD"/>
    <property type="match status" value="1"/>
</dbReference>
<dbReference type="EC" id="3.1.4.-" evidence="8"/>
<sequence>MSSASTSVIPPSPRLPEAVPRSGLSDEARLALRQLLADYARALALAFAAGAEARALGAAHAALVSRVVAQVWTLHLGEPVGLALFAQGGFGRGRLYPHSDIDLLVLARDESVPVSRGLERVFAVLWDLGLKPAQAVRTLAAQHALAAQDLSVYTAQMEARWLGGDRALVGMPAALLGDTALWPLPRFLAARLHEQAQRRARRGDGSYRLEPDLKDGPGGLRQLDLLYWLGQRMGLPRELPALAHAGLLDAAAAAALESAEALLARDRYALHLQAGRAEERLLFDHQRALAQQLGYRDDAGALAVERFMQDYYRAAASVETLVDEAAQRLAWQLDPPPAPIALDDDWQRRGAALEPRAADLFRRRPAALVEGALRLDAAAGIEAFSADAAGAMRGALHALPRGALAQDAAALRAFDALLHRGAAAPPALTALARGGVLGALIPAFAAVSGRMQYDLFHQYTVDAHTLRVLAQLALFATPAAALEFALAHALWQRQQRVPVLLLAALFHDIAKGRGGDHSELGEIEVRGFAQRLGWTEGDIDSAAFLVRWHLLLSQTAQRQDIGDPQVVQVFAARVGDVQRLEMLYLLTVADIVGTSARLWNGFKDRLLADLYQAARHVLTGTDASLDEIARAAACRTAAHAQLLAAGHAAAAIEQLWEDFPAAAFVRQGAAQVAWQSAALLAAPGRLPVVAAQPHAARGALEVFFLAADRDGLFAAATAALEGEGYAVQEARILGTPSGRALDSFVLLDAHGAGHDAACIARLCKRLEAALRAPGTPRIAQTVPRRLRHFQRAPRIHCEPARAGTRTRLALRGSDRPGLLADIAEAFVASGVRVHDARIATFGDIAEDYFELTDRHDRPLDAAQCERLRAALLARLGPAATAAAVSRLALREPDEHA</sequence>
<dbReference type="AlphaFoldDB" id="A0A4S3KKG2"/>
<dbReference type="GO" id="GO:0008081">
    <property type="term" value="F:phosphoric diester hydrolase activity"/>
    <property type="evidence" value="ECO:0007669"/>
    <property type="project" value="UniProtKB-UniRule"/>
</dbReference>
<evidence type="ECO:0000259" key="10">
    <source>
        <dbReference type="PROSITE" id="PS51671"/>
    </source>
</evidence>
<comment type="cofactor">
    <cofactor evidence="8">
        <name>Mg(2+)</name>
        <dbReference type="ChEBI" id="CHEBI:18420"/>
    </cofactor>
</comment>
<dbReference type="InterPro" id="IPR002912">
    <property type="entry name" value="ACT_dom"/>
</dbReference>
<dbReference type="SMART" id="SM00471">
    <property type="entry name" value="HDc"/>
    <property type="match status" value="1"/>
</dbReference>
<feature type="region of interest" description="Uridylyl-removing" evidence="8">
    <location>
        <begin position="342"/>
        <end position="700"/>
    </location>
</feature>
<dbReference type="InterPro" id="IPR006674">
    <property type="entry name" value="HD_domain"/>
</dbReference>
<comment type="catalytic activity">
    <reaction evidence="7">
        <text>guanosine 3',5'-bis(diphosphate) + H2O = GDP + diphosphate + H(+)</text>
        <dbReference type="Rhea" id="RHEA:14253"/>
        <dbReference type="ChEBI" id="CHEBI:15377"/>
        <dbReference type="ChEBI" id="CHEBI:15378"/>
        <dbReference type="ChEBI" id="CHEBI:33019"/>
        <dbReference type="ChEBI" id="CHEBI:58189"/>
        <dbReference type="ChEBI" id="CHEBI:77828"/>
        <dbReference type="EC" id="3.1.7.2"/>
    </reaction>
</comment>
<dbReference type="InterPro" id="IPR043519">
    <property type="entry name" value="NT_sf"/>
</dbReference>
<feature type="domain" description="ACT" evidence="10">
    <location>
        <begin position="701"/>
        <end position="780"/>
    </location>
</feature>
<dbReference type="SUPFAM" id="SSF55021">
    <property type="entry name" value="ACT-like"/>
    <property type="match status" value="1"/>
</dbReference>
<dbReference type="Gene3D" id="1.10.3210.10">
    <property type="entry name" value="Hypothetical protein af1432"/>
    <property type="match status" value="1"/>
</dbReference>
<dbReference type="GO" id="GO:0008773">
    <property type="term" value="F:[protein-PII] uridylyltransferase activity"/>
    <property type="evidence" value="ECO:0007669"/>
    <property type="project" value="UniProtKB-UniRule"/>
</dbReference>
<dbReference type="STRING" id="993689.GCA_002077135_01798"/>
<dbReference type="GO" id="GO:0006808">
    <property type="term" value="P:regulation of nitrogen utilization"/>
    <property type="evidence" value="ECO:0007669"/>
    <property type="project" value="UniProtKB-UniRule"/>
</dbReference>
<comment type="activity regulation">
    <text evidence="8">Uridylyltransferase (UTase) activity is inhibited by glutamine, while glutamine activates uridylyl-removing (UR) activity.</text>
</comment>
<reference evidence="12 13" key="1">
    <citation type="submission" date="2017-02" db="EMBL/GenBank/DDBJ databases">
        <title>Whole genome sequencing of Metallibacterium scheffleri DSM 24874 (T).</title>
        <authorList>
            <person name="Kumar S."/>
            <person name="Patil P."/>
            <person name="Patil P.B."/>
        </authorList>
    </citation>
    <scope>NUCLEOTIDE SEQUENCE [LARGE SCALE GENOMIC DNA]</scope>
    <source>
        <strain evidence="12 13">DSM 24874</strain>
    </source>
</reference>
<keyword evidence="2 8" id="KW-0548">Nucleotidyltransferase</keyword>
<gene>
    <name evidence="8" type="primary">glnD</name>
    <name evidence="12" type="ORF">B1806_11565</name>
</gene>
<evidence type="ECO:0000256" key="1">
    <source>
        <dbReference type="ARBA" id="ARBA00022679"/>
    </source>
</evidence>
<dbReference type="InterPro" id="IPR003607">
    <property type="entry name" value="HD/PDEase_dom"/>
</dbReference>
<comment type="catalytic activity">
    <reaction evidence="8">
        <text>[protein-PII]-uridylyl-L-tyrosine + H2O = [protein-PII]-L-tyrosine + UMP + H(+)</text>
        <dbReference type="Rhea" id="RHEA:48600"/>
        <dbReference type="Rhea" id="RHEA-COMP:12147"/>
        <dbReference type="Rhea" id="RHEA-COMP:12148"/>
        <dbReference type="ChEBI" id="CHEBI:15377"/>
        <dbReference type="ChEBI" id="CHEBI:15378"/>
        <dbReference type="ChEBI" id="CHEBI:46858"/>
        <dbReference type="ChEBI" id="CHEBI:57865"/>
        <dbReference type="ChEBI" id="CHEBI:90602"/>
    </reaction>
</comment>
<dbReference type="PIRSF" id="PIRSF006288">
    <property type="entry name" value="PII_uridyltransf"/>
    <property type="match status" value="1"/>
</dbReference>
<dbReference type="RefSeq" id="WP_081127125.1">
    <property type="nucleotide sequence ID" value="NZ_LDOS01000002.1"/>
</dbReference>
<dbReference type="CDD" id="cd04899">
    <property type="entry name" value="ACT_ACR-UUR-like_2"/>
    <property type="match status" value="1"/>
</dbReference>
<dbReference type="OrthoDB" id="9758038at2"/>
<comment type="caution">
    <text evidence="12">The sequence shown here is derived from an EMBL/GenBank/DDBJ whole genome shotgun (WGS) entry which is preliminary data.</text>
</comment>
<keyword evidence="5 8" id="KW-0460">Magnesium</keyword>
<dbReference type="CDD" id="cd00077">
    <property type="entry name" value="HDc"/>
    <property type="match status" value="1"/>
</dbReference>
<comment type="function">
    <text evidence="8">Modifies, by uridylylation and deuridylylation, the PII regulatory proteins (GlnB and homologs), in response to the nitrogen status of the cell that GlnD senses through the glutamine level. Under low glutamine levels, catalyzes the conversion of the PII proteins and UTP to PII-UMP and PPi, while under higher glutamine levels, GlnD hydrolyzes PII-UMP to PII and UMP (deuridylylation). Thus, controls uridylylation state and activity of the PII proteins, and plays an important role in the regulation of nitrogen metabolism.</text>
</comment>
<feature type="region of interest" description="Disordered" evidence="9">
    <location>
        <begin position="1"/>
        <end position="20"/>
    </location>
</feature>
<evidence type="ECO:0000256" key="3">
    <source>
        <dbReference type="ARBA" id="ARBA00022737"/>
    </source>
</evidence>
<evidence type="ECO:0000256" key="7">
    <source>
        <dbReference type="ARBA" id="ARBA00047968"/>
    </source>
</evidence>
<dbReference type="EMBL" id="MWQO01000041">
    <property type="protein sequence ID" value="THD09209.1"/>
    <property type="molecule type" value="Genomic_DNA"/>
</dbReference>
<accession>A0A4S3KKG2</accession>
<feature type="domain" description="ACT" evidence="10">
    <location>
        <begin position="807"/>
        <end position="886"/>
    </location>
</feature>
<dbReference type="GO" id="GO:0008893">
    <property type="term" value="F:guanosine-3',5'-bis(diphosphate) 3'-diphosphatase activity"/>
    <property type="evidence" value="ECO:0007669"/>
    <property type="project" value="UniProtKB-EC"/>
</dbReference>
<comment type="catalytic activity">
    <reaction evidence="8">
        <text>[protein-PII]-L-tyrosine + UTP = [protein-PII]-uridylyl-L-tyrosine + diphosphate</text>
        <dbReference type="Rhea" id="RHEA:13673"/>
        <dbReference type="Rhea" id="RHEA-COMP:12147"/>
        <dbReference type="Rhea" id="RHEA-COMP:12148"/>
        <dbReference type="ChEBI" id="CHEBI:33019"/>
        <dbReference type="ChEBI" id="CHEBI:46398"/>
        <dbReference type="ChEBI" id="CHEBI:46858"/>
        <dbReference type="ChEBI" id="CHEBI:90602"/>
        <dbReference type="EC" id="2.7.7.59"/>
    </reaction>
</comment>
<comment type="similarity">
    <text evidence="8">Belongs to the GlnD family.</text>
</comment>
<dbReference type="PANTHER" id="PTHR47320:SF1">
    <property type="entry name" value="BIFUNCTIONAL URIDYLYLTRANSFERASE_URIDYLYL-REMOVING ENZYME"/>
    <property type="match status" value="1"/>
</dbReference>
<protein>
    <recommendedName>
        <fullName evidence="8">Bifunctional uridylyltransferase/uridylyl-removing enzyme</fullName>
        <shortName evidence="8">UTase/UR</shortName>
    </recommendedName>
    <alternativeName>
        <fullName evidence="8">Bifunctional [protein-PII] modification enzyme</fullName>
    </alternativeName>
    <alternativeName>
        <fullName evidence="8">Bifunctional nitrogen sensor protein</fullName>
    </alternativeName>
    <domain>
        <recommendedName>
            <fullName evidence="8">[Protein-PII] uridylyltransferase</fullName>
            <shortName evidence="8">PII uridylyltransferase</shortName>
            <shortName evidence="8">UTase</shortName>
            <ecNumber evidence="8">2.7.7.59</ecNumber>
        </recommendedName>
    </domain>
    <domain>
        <recommendedName>
            <fullName evidence="8">[Protein-PII]-UMP uridylyl-removing enzyme</fullName>
            <shortName evidence="8">UR</shortName>
            <ecNumber evidence="8">3.1.4.-</ecNumber>
        </recommendedName>
    </domain>
</protein>
<dbReference type="EC" id="2.7.7.59" evidence="8"/>
<proteinExistence type="inferred from homology"/>
<evidence type="ECO:0000313" key="12">
    <source>
        <dbReference type="EMBL" id="THD09209.1"/>
    </source>
</evidence>
<dbReference type="HAMAP" id="MF_00277">
    <property type="entry name" value="PII_uridylyl_transf"/>
    <property type="match status" value="1"/>
</dbReference>
<dbReference type="InterPro" id="IPR013546">
    <property type="entry name" value="PII_UdlTrfase/GS_AdlTrfase"/>
</dbReference>
<dbReference type="Pfam" id="PF08335">
    <property type="entry name" value="GlnD_UR_UTase"/>
    <property type="match status" value="1"/>
</dbReference>
<keyword evidence="4 8" id="KW-0378">Hydrolase</keyword>
<dbReference type="NCBIfam" id="TIGR01693">
    <property type="entry name" value="UTase_glnD"/>
    <property type="match status" value="1"/>
</dbReference>
<evidence type="ECO:0000256" key="2">
    <source>
        <dbReference type="ARBA" id="ARBA00022695"/>
    </source>
</evidence>
<dbReference type="Proteomes" id="UP000307749">
    <property type="component" value="Unassembled WGS sequence"/>
</dbReference>
<feature type="region of interest" description="Uridylyltransferase" evidence="8">
    <location>
        <begin position="1"/>
        <end position="341"/>
    </location>
</feature>
<dbReference type="InterPro" id="IPR010043">
    <property type="entry name" value="UTase/UR"/>
</dbReference>
<dbReference type="SUPFAM" id="SSF109604">
    <property type="entry name" value="HD-domain/PDEase-like"/>
    <property type="match status" value="1"/>
</dbReference>
<dbReference type="CDD" id="cd04900">
    <property type="entry name" value="ACT_UUR-like_1"/>
    <property type="match status" value="1"/>
</dbReference>
<evidence type="ECO:0000256" key="8">
    <source>
        <dbReference type="HAMAP-Rule" id="MF_00277"/>
    </source>
</evidence>